<evidence type="ECO:0000313" key="1">
    <source>
        <dbReference type="EMBL" id="SES42816.1"/>
    </source>
</evidence>
<gene>
    <name evidence="1" type="ORF">SAMN04487818_113192</name>
</gene>
<dbReference type="Gene3D" id="1.10.30.50">
    <property type="match status" value="1"/>
</dbReference>
<dbReference type="Proteomes" id="UP000199051">
    <property type="component" value="Unassembled WGS sequence"/>
</dbReference>
<protein>
    <recommendedName>
        <fullName evidence="3">TIGR02646 family protein</fullName>
    </recommendedName>
</protein>
<keyword evidence="2" id="KW-1185">Reference proteome</keyword>
<dbReference type="STRING" id="155974.SAMN04487818_113192"/>
<dbReference type="AlphaFoldDB" id="A0A1H9X9F1"/>
<dbReference type="RefSeq" id="WP_092785076.1">
    <property type="nucleotide sequence ID" value="NZ_FOGI01000013.1"/>
</dbReference>
<accession>A0A1H9X9F1</accession>
<evidence type="ECO:0000313" key="2">
    <source>
        <dbReference type="Proteomes" id="UP000199051"/>
    </source>
</evidence>
<proteinExistence type="predicted"/>
<reference evidence="2" key="1">
    <citation type="submission" date="2016-10" db="EMBL/GenBank/DDBJ databases">
        <authorList>
            <person name="Varghese N."/>
            <person name="Submissions S."/>
        </authorList>
    </citation>
    <scope>NUCLEOTIDE SEQUENCE [LARGE SCALE GENOMIC DNA]</scope>
    <source>
        <strain evidence="2">DSM 44260</strain>
    </source>
</reference>
<name>A0A1H9X9F1_9PSEU</name>
<sequence length="275" mass="30556">MIRVLAGRDRLLAWLGADAQVWRGKASKATDLNRAKGKHVSGESLWSALRPGLTRLQHNKCAYCESELEADGVEWTVDHHRPKGRVHSGTNPAEDIHDVGGASQNGYYLLAYEPDNFIGSCGTCNKYKDNYFPTAAARALHTGDRAALRAERPYLVDPTDEQDTDPERLIDWRGTFAVAAPGLDEHGVRRAAETIRLLGLNRDKLQTDRALVLMAFWYAWEKNKTANMDALCAPGVRYSACTRRFRLLCETDPAAAEEVFGEATELVLGRDRTAV</sequence>
<organism evidence="1 2">
    <name type="scientific">Actinokineospora terrae</name>
    <dbReference type="NCBI Taxonomy" id="155974"/>
    <lineage>
        <taxon>Bacteria</taxon>
        <taxon>Bacillati</taxon>
        <taxon>Actinomycetota</taxon>
        <taxon>Actinomycetes</taxon>
        <taxon>Pseudonocardiales</taxon>
        <taxon>Pseudonocardiaceae</taxon>
        <taxon>Actinokineospora</taxon>
    </lineage>
</organism>
<evidence type="ECO:0008006" key="3">
    <source>
        <dbReference type="Google" id="ProtNLM"/>
    </source>
</evidence>
<dbReference type="EMBL" id="FOGI01000013">
    <property type="protein sequence ID" value="SES42816.1"/>
    <property type="molecule type" value="Genomic_DNA"/>
</dbReference>